<protein>
    <recommendedName>
        <fullName evidence="5">UPF0314 protein JJQ90_06620</fullName>
    </recommendedName>
</protein>
<evidence type="ECO:0000256" key="5">
    <source>
        <dbReference type="HAMAP-Rule" id="MF_01514"/>
    </source>
</evidence>
<accession>A0ABS6H6A5</accession>
<evidence type="ECO:0000256" key="4">
    <source>
        <dbReference type="ARBA" id="ARBA00023136"/>
    </source>
</evidence>
<name>A0ABS6H6A5_9PROT</name>
<feature type="transmembrane region" description="Helical" evidence="5">
    <location>
        <begin position="143"/>
        <end position="163"/>
    </location>
</feature>
<gene>
    <name evidence="6" type="ORF">JJQ90_06620</name>
</gene>
<evidence type="ECO:0000256" key="2">
    <source>
        <dbReference type="ARBA" id="ARBA00022692"/>
    </source>
</evidence>
<evidence type="ECO:0000313" key="7">
    <source>
        <dbReference type="Proteomes" id="UP000689967"/>
    </source>
</evidence>
<dbReference type="Pfam" id="PF10755">
    <property type="entry name" value="DUF2585"/>
    <property type="match status" value="1"/>
</dbReference>
<keyword evidence="4 5" id="KW-0472">Membrane</keyword>
<keyword evidence="7" id="KW-1185">Reference proteome</keyword>
<dbReference type="Proteomes" id="UP000689967">
    <property type="component" value="Unassembled WGS sequence"/>
</dbReference>
<keyword evidence="2 5" id="KW-0812">Transmembrane</keyword>
<dbReference type="NCBIfam" id="NF002099">
    <property type="entry name" value="PRK00944.1"/>
    <property type="match status" value="1"/>
</dbReference>
<evidence type="ECO:0000313" key="6">
    <source>
        <dbReference type="EMBL" id="MBU8543372.1"/>
    </source>
</evidence>
<evidence type="ECO:0000256" key="3">
    <source>
        <dbReference type="ARBA" id="ARBA00022989"/>
    </source>
</evidence>
<comment type="caution">
    <text evidence="6">The sequence shown here is derived from an EMBL/GenBank/DDBJ whole genome shotgun (WGS) entry which is preliminary data.</text>
</comment>
<comment type="subcellular location">
    <subcellularLocation>
        <location evidence="5">Cell membrane</location>
        <topology evidence="5">Multi-pass membrane protein</topology>
    </subcellularLocation>
</comment>
<organism evidence="6 7">
    <name type="scientific">Falsiroseomonas oleicola</name>
    <dbReference type="NCBI Taxonomy" id="2801474"/>
    <lineage>
        <taxon>Bacteria</taxon>
        <taxon>Pseudomonadati</taxon>
        <taxon>Pseudomonadota</taxon>
        <taxon>Alphaproteobacteria</taxon>
        <taxon>Acetobacterales</taxon>
        <taxon>Roseomonadaceae</taxon>
        <taxon>Falsiroseomonas</taxon>
    </lineage>
</organism>
<dbReference type="EMBL" id="JAERQM010000001">
    <property type="protein sequence ID" value="MBU8543372.1"/>
    <property type="molecule type" value="Genomic_DNA"/>
</dbReference>
<evidence type="ECO:0000256" key="1">
    <source>
        <dbReference type="ARBA" id="ARBA00022475"/>
    </source>
</evidence>
<proteinExistence type="inferred from homology"/>
<reference evidence="6 7" key="1">
    <citation type="submission" date="2021-01" db="EMBL/GenBank/DDBJ databases">
        <title>Roseomonas sp. nov, a bacterium isolated from an oil production mixture in Yumen Oilfield.</title>
        <authorList>
            <person name="Wu D."/>
        </authorList>
    </citation>
    <scope>NUCLEOTIDE SEQUENCE [LARGE SCALE GENOMIC DNA]</scope>
    <source>
        <strain evidence="6 7">ROY-5-3</strain>
    </source>
</reference>
<feature type="transmembrane region" description="Helical" evidence="5">
    <location>
        <begin position="59"/>
        <end position="77"/>
    </location>
</feature>
<dbReference type="HAMAP" id="MF_01514">
    <property type="entry name" value="UPF0314"/>
    <property type="match status" value="1"/>
</dbReference>
<keyword evidence="1 5" id="KW-1003">Cell membrane</keyword>
<keyword evidence="3 5" id="KW-1133">Transmembrane helix</keyword>
<comment type="similarity">
    <text evidence="5">Belongs to the UPF0314 family.</text>
</comment>
<dbReference type="InterPro" id="IPR019691">
    <property type="entry name" value="DUF2585"/>
</dbReference>
<sequence>MRHLPRWAWFAILLLLLAATAGILLAMGREPICKCGSIKLWHGEVVSSENSQHLTDWYTPSHIAHGLIFYAALHLLAGRLGLMPRLVIATVVEAAWEIVENTEAVIQRYREATIALDYFGDSVLNSVSDIAAMWVGFALAARLPVWASVALLLAMEIGVALVIRDNLTLNVLMLLWPLESVKAWQAGG</sequence>
<dbReference type="RefSeq" id="WP_216873638.1">
    <property type="nucleotide sequence ID" value="NZ_JAERQM010000001.1"/>
</dbReference>